<dbReference type="InterPro" id="IPR000462">
    <property type="entry name" value="CDP-OH_P_trans"/>
</dbReference>
<organism evidence="18 19">
    <name type="scientific">Pelagibaculum spongiae</name>
    <dbReference type="NCBI Taxonomy" id="2080658"/>
    <lineage>
        <taxon>Bacteria</taxon>
        <taxon>Pseudomonadati</taxon>
        <taxon>Pseudomonadota</taxon>
        <taxon>Gammaproteobacteria</taxon>
        <taxon>Oceanospirillales</taxon>
        <taxon>Pelagibaculum</taxon>
    </lineage>
</organism>
<dbReference type="PANTHER" id="PTHR14269:SF62">
    <property type="entry name" value="CDP-DIACYLGLYCEROL--GLYCEROL-3-PHOSPHATE 3-PHOSPHATIDYLTRANSFERASE 1, CHLOROPLASTIC"/>
    <property type="match status" value="1"/>
</dbReference>
<dbReference type="InterPro" id="IPR050324">
    <property type="entry name" value="CDP-alcohol_PTase-I"/>
</dbReference>
<dbReference type="PIRSF" id="PIRSF000847">
    <property type="entry name" value="Phos_ph_gly_syn"/>
    <property type="match status" value="1"/>
</dbReference>
<dbReference type="Pfam" id="PF01066">
    <property type="entry name" value="CDP-OH_P_transf"/>
    <property type="match status" value="1"/>
</dbReference>
<dbReference type="GO" id="GO:0005886">
    <property type="term" value="C:plasma membrane"/>
    <property type="evidence" value="ECO:0007669"/>
    <property type="project" value="TreeGrafter"/>
</dbReference>
<evidence type="ECO:0000256" key="17">
    <source>
        <dbReference type="SAM" id="Phobius"/>
    </source>
</evidence>
<evidence type="ECO:0000256" key="9">
    <source>
        <dbReference type="ARBA" id="ARBA00022989"/>
    </source>
</evidence>
<keyword evidence="13" id="KW-1208">Phospholipid metabolism</keyword>
<keyword evidence="9 17" id="KW-1133">Transmembrane helix</keyword>
<comment type="catalytic activity">
    <reaction evidence="14">
        <text>a CDP-1,2-diacyl-sn-glycerol + sn-glycerol 3-phosphate = a 1,2-diacyl-sn-glycero-3-phospho-(1'-sn-glycero-3'-phosphate) + CMP + H(+)</text>
        <dbReference type="Rhea" id="RHEA:12593"/>
        <dbReference type="ChEBI" id="CHEBI:15378"/>
        <dbReference type="ChEBI" id="CHEBI:57597"/>
        <dbReference type="ChEBI" id="CHEBI:58332"/>
        <dbReference type="ChEBI" id="CHEBI:60110"/>
        <dbReference type="ChEBI" id="CHEBI:60377"/>
        <dbReference type="EC" id="2.7.8.5"/>
    </reaction>
</comment>
<evidence type="ECO:0000256" key="11">
    <source>
        <dbReference type="ARBA" id="ARBA00023136"/>
    </source>
</evidence>
<dbReference type="PANTHER" id="PTHR14269">
    <property type="entry name" value="CDP-DIACYLGLYCEROL--GLYCEROL-3-PHOSPHATE 3-PHOSPHATIDYLTRANSFERASE-RELATED"/>
    <property type="match status" value="1"/>
</dbReference>
<dbReference type="Proteomes" id="UP000244906">
    <property type="component" value="Unassembled WGS sequence"/>
</dbReference>
<keyword evidence="19" id="KW-1185">Reference proteome</keyword>
<dbReference type="AlphaFoldDB" id="A0A2V1H085"/>
<evidence type="ECO:0000256" key="10">
    <source>
        <dbReference type="ARBA" id="ARBA00023098"/>
    </source>
</evidence>
<dbReference type="OrthoDB" id="9796672at2"/>
<dbReference type="Gene3D" id="1.20.120.1760">
    <property type="match status" value="1"/>
</dbReference>
<dbReference type="InterPro" id="IPR048254">
    <property type="entry name" value="CDP_ALCOHOL_P_TRANSF_CS"/>
</dbReference>
<dbReference type="InterPro" id="IPR004570">
    <property type="entry name" value="Phosphatidylglycerol_P_synth"/>
</dbReference>
<gene>
    <name evidence="18" type="primary">pgsA</name>
    <name evidence="18" type="ORF">DC094_12360</name>
</gene>
<evidence type="ECO:0000313" key="19">
    <source>
        <dbReference type="Proteomes" id="UP000244906"/>
    </source>
</evidence>
<keyword evidence="11 17" id="KW-0472">Membrane</keyword>
<keyword evidence="10" id="KW-0443">Lipid metabolism</keyword>
<evidence type="ECO:0000256" key="8">
    <source>
        <dbReference type="ARBA" id="ARBA00022692"/>
    </source>
</evidence>
<evidence type="ECO:0000256" key="1">
    <source>
        <dbReference type="ARBA" id="ARBA00004141"/>
    </source>
</evidence>
<feature type="transmembrane region" description="Helical" evidence="17">
    <location>
        <begin position="7"/>
        <end position="24"/>
    </location>
</feature>
<dbReference type="EC" id="2.7.8.5" evidence="4 15"/>
<evidence type="ECO:0000256" key="16">
    <source>
        <dbReference type="RuleBase" id="RU003750"/>
    </source>
</evidence>
<feature type="transmembrane region" description="Helical" evidence="17">
    <location>
        <begin position="30"/>
        <end position="47"/>
    </location>
</feature>
<evidence type="ECO:0000256" key="13">
    <source>
        <dbReference type="ARBA" id="ARBA00023264"/>
    </source>
</evidence>
<evidence type="ECO:0000256" key="6">
    <source>
        <dbReference type="ARBA" id="ARBA00022516"/>
    </source>
</evidence>
<accession>A0A2V1H085</accession>
<comment type="caution">
    <text evidence="18">The sequence shown here is derived from an EMBL/GenBank/DDBJ whole genome shotgun (WGS) entry which is preliminary data.</text>
</comment>
<keyword evidence="7 16" id="KW-0808">Transferase</keyword>
<dbReference type="GO" id="GO:0046474">
    <property type="term" value="P:glycerophospholipid biosynthetic process"/>
    <property type="evidence" value="ECO:0007669"/>
    <property type="project" value="TreeGrafter"/>
</dbReference>
<sequence length="190" mass="21247">MNIPNILTLTRICLIPVFVVFFYLSDDTGWRYYTTAIFMLAGFTDWLDGFLARRLKQTSPFGAFLDPVADKLMVAVSLVCLVQDQATIWMALPAAVIIGREIVISALRQWMAEIGVQSRVAVSWIGKVKTSFQMGAIASLICFYQPGDTHVANIFFYGGYLALYIAVVLTIWSMVDYLIAAWPSLKPTVK</sequence>
<reference evidence="18 19" key="1">
    <citation type="submission" date="2018-04" db="EMBL/GenBank/DDBJ databases">
        <title>Thalassorhabdus spongiae gen. nov., sp. nov., isolated from a marine sponge in South-West Iceland.</title>
        <authorList>
            <person name="Knobloch S."/>
            <person name="Daussin A."/>
            <person name="Johannsson R."/>
            <person name="Marteinsson V.T."/>
        </authorList>
    </citation>
    <scope>NUCLEOTIDE SEQUENCE [LARGE SCALE GENOMIC DNA]</scope>
    <source>
        <strain evidence="18 19">Hp12</strain>
    </source>
</reference>
<keyword evidence="8 17" id="KW-0812">Transmembrane</keyword>
<comment type="pathway">
    <text evidence="2">Phospholipid metabolism; phosphatidylglycerol biosynthesis; phosphatidylglycerol from CDP-diacylglycerol: step 1/2.</text>
</comment>
<dbReference type="InterPro" id="IPR043130">
    <property type="entry name" value="CDP-OH_PTrfase_TM_dom"/>
</dbReference>
<comment type="similarity">
    <text evidence="3 16">Belongs to the CDP-alcohol phosphatidyltransferase class-I family.</text>
</comment>
<evidence type="ECO:0000256" key="4">
    <source>
        <dbReference type="ARBA" id="ARBA00013170"/>
    </source>
</evidence>
<evidence type="ECO:0000256" key="5">
    <source>
        <dbReference type="ARBA" id="ARBA00014944"/>
    </source>
</evidence>
<evidence type="ECO:0000256" key="3">
    <source>
        <dbReference type="ARBA" id="ARBA00010441"/>
    </source>
</evidence>
<evidence type="ECO:0000256" key="2">
    <source>
        <dbReference type="ARBA" id="ARBA00005042"/>
    </source>
</evidence>
<dbReference type="GO" id="GO:0008444">
    <property type="term" value="F:CDP-diacylglycerol-glycerol-3-phosphate 3-phosphatidyltransferase activity"/>
    <property type="evidence" value="ECO:0007669"/>
    <property type="project" value="UniProtKB-UniRule"/>
</dbReference>
<dbReference type="EMBL" id="QDDL01000004">
    <property type="protein sequence ID" value="PVZ69021.1"/>
    <property type="molecule type" value="Genomic_DNA"/>
</dbReference>
<evidence type="ECO:0000256" key="12">
    <source>
        <dbReference type="ARBA" id="ARBA00023209"/>
    </source>
</evidence>
<name>A0A2V1H085_9GAMM</name>
<evidence type="ECO:0000256" key="7">
    <source>
        <dbReference type="ARBA" id="ARBA00022679"/>
    </source>
</evidence>
<dbReference type="PROSITE" id="PS00379">
    <property type="entry name" value="CDP_ALCOHOL_P_TRANSF"/>
    <property type="match status" value="1"/>
</dbReference>
<feature type="transmembrane region" description="Helical" evidence="17">
    <location>
        <begin position="154"/>
        <end position="175"/>
    </location>
</feature>
<proteinExistence type="inferred from homology"/>
<keyword evidence="12" id="KW-0594">Phospholipid biosynthesis</keyword>
<keyword evidence="6" id="KW-0444">Lipid biosynthesis</keyword>
<protein>
    <recommendedName>
        <fullName evidence="5 15">CDP-diacylglycerol--glycerol-3-phosphate 3-phosphatidyltransferase</fullName>
        <ecNumber evidence="4 15">2.7.8.5</ecNumber>
    </recommendedName>
</protein>
<evidence type="ECO:0000313" key="18">
    <source>
        <dbReference type="EMBL" id="PVZ69021.1"/>
    </source>
</evidence>
<evidence type="ECO:0000256" key="15">
    <source>
        <dbReference type="NCBIfam" id="TIGR00560"/>
    </source>
</evidence>
<dbReference type="NCBIfam" id="TIGR00560">
    <property type="entry name" value="pgsA"/>
    <property type="match status" value="1"/>
</dbReference>
<comment type="subcellular location">
    <subcellularLocation>
        <location evidence="1">Membrane</location>
        <topology evidence="1">Multi-pass membrane protein</topology>
    </subcellularLocation>
</comment>
<evidence type="ECO:0000256" key="14">
    <source>
        <dbReference type="ARBA" id="ARBA00048586"/>
    </source>
</evidence>